<comment type="caution">
    <text evidence="1">The sequence shown here is derived from an EMBL/GenBank/DDBJ whole genome shotgun (WGS) entry which is preliminary data.</text>
</comment>
<reference evidence="1 2" key="1">
    <citation type="journal article" date="2024" name="G3 (Bethesda)">
        <title>Genome assembly of Hibiscus sabdariffa L. provides insights into metabolisms of medicinal natural products.</title>
        <authorList>
            <person name="Kim T."/>
        </authorList>
    </citation>
    <scope>NUCLEOTIDE SEQUENCE [LARGE SCALE GENOMIC DNA]</scope>
    <source>
        <strain evidence="1">TK-2024</strain>
        <tissue evidence="1">Old leaves</tissue>
    </source>
</reference>
<keyword evidence="2" id="KW-1185">Reference proteome</keyword>
<protein>
    <submittedName>
        <fullName evidence="1">Uncharacterized protein</fullName>
    </submittedName>
</protein>
<dbReference type="EMBL" id="JBBPBN010000009">
    <property type="protein sequence ID" value="KAK9031899.1"/>
    <property type="molecule type" value="Genomic_DNA"/>
</dbReference>
<accession>A0ABR2T3V7</accession>
<sequence>MHMHGGSQSRYGAGIEHSPIAPSGAWKVTHHTKGVNAAKCGKQQRNSTLHKTETELPKLHAILKPQAGQDSDAEANAERRLVHMHGDNHSRYGAGLEHSSIVPSSPRPALNMALTQPSQPTPMCQEPHHEMQTTPAMLSAHSHAAVEERRKPCPRQWHQANL</sequence>
<organism evidence="1 2">
    <name type="scientific">Hibiscus sabdariffa</name>
    <name type="common">roselle</name>
    <dbReference type="NCBI Taxonomy" id="183260"/>
    <lineage>
        <taxon>Eukaryota</taxon>
        <taxon>Viridiplantae</taxon>
        <taxon>Streptophyta</taxon>
        <taxon>Embryophyta</taxon>
        <taxon>Tracheophyta</taxon>
        <taxon>Spermatophyta</taxon>
        <taxon>Magnoliopsida</taxon>
        <taxon>eudicotyledons</taxon>
        <taxon>Gunneridae</taxon>
        <taxon>Pentapetalae</taxon>
        <taxon>rosids</taxon>
        <taxon>malvids</taxon>
        <taxon>Malvales</taxon>
        <taxon>Malvaceae</taxon>
        <taxon>Malvoideae</taxon>
        <taxon>Hibiscus</taxon>
    </lineage>
</organism>
<proteinExistence type="predicted"/>
<gene>
    <name evidence="1" type="ORF">V6N11_056185</name>
</gene>
<dbReference type="Proteomes" id="UP001396334">
    <property type="component" value="Unassembled WGS sequence"/>
</dbReference>
<evidence type="ECO:0000313" key="2">
    <source>
        <dbReference type="Proteomes" id="UP001396334"/>
    </source>
</evidence>
<evidence type="ECO:0000313" key="1">
    <source>
        <dbReference type="EMBL" id="KAK9031899.1"/>
    </source>
</evidence>
<name>A0ABR2T3V7_9ROSI</name>